<protein>
    <recommendedName>
        <fullName evidence="1">SGNH domain-containing protein</fullName>
    </recommendedName>
</protein>
<dbReference type="EMBL" id="BMDY01000036">
    <property type="protein sequence ID" value="GGB20729.1"/>
    <property type="molecule type" value="Genomic_DNA"/>
</dbReference>
<gene>
    <name evidence="2" type="ORF">GCM10007414_37670</name>
</gene>
<name>A0ABQ1I7G7_9ALTE</name>
<dbReference type="Pfam" id="PF19040">
    <property type="entry name" value="SGNH"/>
    <property type="match status" value="1"/>
</dbReference>
<accession>A0ABQ1I7G7</accession>
<sequence length="272" mass="31231">MHRNQNAYEKISVKPAYKYDYVCQRWEIKDEDIKNKKCIIGNAQTEKEPKVLLWGDSNAAHYIGIIGAFSKNANFTFKNLEHSSCPPVLVESLEFVEIKRIDKCRKSLKKIKNIIYNYDVIIMASAWAEYNARSNRFIPSIFETIETLRKNGKVIIILGTVPYVKGYDRVCKEKSIGIPSIICDGNKKYKLDEEIVAINKILKDYTLDKENVRYFDIVENLCSNGYCSAYTNTGTPLYRDSSHLSLAGSWMIGEEITKNISGVPHQFEQLSR</sequence>
<reference evidence="3" key="1">
    <citation type="journal article" date="2019" name="Int. J. Syst. Evol. Microbiol.">
        <title>The Global Catalogue of Microorganisms (GCM) 10K type strain sequencing project: providing services to taxonomists for standard genome sequencing and annotation.</title>
        <authorList>
            <consortium name="The Broad Institute Genomics Platform"/>
            <consortium name="The Broad Institute Genome Sequencing Center for Infectious Disease"/>
            <person name="Wu L."/>
            <person name="Ma J."/>
        </authorList>
    </citation>
    <scope>NUCLEOTIDE SEQUENCE [LARGE SCALE GENOMIC DNA]</scope>
    <source>
        <strain evidence="3">CGMCC 1.10131</strain>
    </source>
</reference>
<evidence type="ECO:0000259" key="1">
    <source>
        <dbReference type="Pfam" id="PF19040"/>
    </source>
</evidence>
<organism evidence="2 3">
    <name type="scientific">Agarivorans gilvus</name>
    <dbReference type="NCBI Taxonomy" id="680279"/>
    <lineage>
        <taxon>Bacteria</taxon>
        <taxon>Pseudomonadati</taxon>
        <taxon>Pseudomonadota</taxon>
        <taxon>Gammaproteobacteria</taxon>
        <taxon>Alteromonadales</taxon>
        <taxon>Alteromonadaceae</taxon>
        <taxon>Agarivorans</taxon>
    </lineage>
</organism>
<dbReference type="SUPFAM" id="SSF52266">
    <property type="entry name" value="SGNH hydrolase"/>
    <property type="match status" value="1"/>
</dbReference>
<comment type="caution">
    <text evidence="2">The sequence shown here is derived from an EMBL/GenBank/DDBJ whole genome shotgun (WGS) entry which is preliminary data.</text>
</comment>
<dbReference type="InterPro" id="IPR043968">
    <property type="entry name" value="SGNH"/>
</dbReference>
<proteinExistence type="predicted"/>
<dbReference type="InterPro" id="IPR036514">
    <property type="entry name" value="SGNH_hydro_sf"/>
</dbReference>
<feature type="domain" description="SGNH" evidence="1">
    <location>
        <begin position="34"/>
        <end position="257"/>
    </location>
</feature>
<evidence type="ECO:0000313" key="3">
    <source>
        <dbReference type="Proteomes" id="UP000651977"/>
    </source>
</evidence>
<dbReference type="Proteomes" id="UP000651977">
    <property type="component" value="Unassembled WGS sequence"/>
</dbReference>
<dbReference type="Gene3D" id="3.40.50.1110">
    <property type="entry name" value="SGNH hydrolase"/>
    <property type="match status" value="1"/>
</dbReference>
<keyword evidence="3" id="KW-1185">Reference proteome</keyword>
<evidence type="ECO:0000313" key="2">
    <source>
        <dbReference type="EMBL" id="GGB20729.1"/>
    </source>
</evidence>